<reference evidence="1" key="1">
    <citation type="journal article" date="2015" name="Nature">
        <title>Complex archaea that bridge the gap between prokaryotes and eukaryotes.</title>
        <authorList>
            <person name="Spang A."/>
            <person name="Saw J.H."/>
            <person name="Jorgensen S.L."/>
            <person name="Zaremba-Niedzwiedzka K."/>
            <person name="Martijn J."/>
            <person name="Lind A.E."/>
            <person name="van Eijk R."/>
            <person name="Schleper C."/>
            <person name="Guy L."/>
            <person name="Ettema T.J."/>
        </authorList>
    </citation>
    <scope>NUCLEOTIDE SEQUENCE</scope>
</reference>
<comment type="caution">
    <text evidence="1">The sequence shown here is derived from an EMBL/GenBank/DDBJ whole genome shotgun (WGS) entry which is preliminary data.</text>
</comment>
<dbReference type="AlphaFoldDB" id="A0A0F9EKS4"/>
<protein>
    <submittedName>
        <fullName evidence="1">Uncharacterized protein</fullName>
    </submittedName>
</protein>
<accession>A0A0F9EKS4</accession>
<name>A0A0F9EKS4_9ZZZZ</name>
<organism evidence="1">
    <name type="scientific">marine sediment metagenome</name>
    <dbReference type="NCBI Taxonomy" id="412755"/>
    <lineage>
        <taxon>unclassified sequences</taxon>
        <taxon>metagenomes</taxon>
        <taxon>ecological metagenomes</taxon>
    </lineage>
</organism>
<dbReference type="PROSITE" id="PS51257">
    <property type="entry name" value="PROKAR_LIPOPROTEIN"/>
    <property type="match status" value="1"/>
</dbReference>
<dbReference type="EMBL" id="LAZR01027069">
    <property type="protein sequence ID" value="KKL66861.1"/>
    <property type="molecule type" value="Genomic_DNA"/>
</dbReference>
<evidence type="ECO:0000313" key="1">
    <source>
        <dbReference type="EMBL" id="KKL66861.1"/>
    </source>
</evidence>
<gene>
    <name evidence="1" type="ORF">LCGC14_2140760</name>
</gene>
<sequence length="85" mass="9470">MIRHSFIRLLLATVLAPLALFAVSCLAPTDPTERGKAPPNDSKVEEPCFIADTVGRSAEIDARHMPCWLWIYDCTVQQVCVSKVR</sequence>
<proteinExistence type="predicted"/>